<keyword evidence="3" id="KW-1185">Reference proteome</keyword>
<feature type="domain" description="DDE-1" evidence="1">
    <location>
        <begin position="44"/>
        <end position="109"/>
    </location>
</feature>
<protein>
    <recommendedName>
        <fullName evidence="1">DDE-1 domain-containing protein</fullName>
    </recommendedName>
</protein>
<dbReference type="Pfam" id="PF03184">
    <property type="entry name" value="DDE_1"/>
    <property type="match status" value="1"/>
</dbReference>
<organism evidence="2 3">
    <name type="scientific">Euphydryas editha</name>
    <name type="common">Edith's checkerspot</name>
    <dbReference type="NCBI Taxonomy" id="104508"/>
    <lineage>
        <taxon>Eukaryota</taxon>
        <taxon>Metazoa</taxon>
        <taxon>Ecdysozoa</taxon>
        <taxon>Arthropoda</taxon>
        <taxon>Hexapoda</taxon>
        <taxon>Insecta</taxon>
        <taxon>Pterygota</taxon>
        <taxon>Neoptera</taxon>
        <taxon>Endopterygota</taxon>
        <taxon>Lepidoptera</taxon>
        <taxon>Glossata</taxon>
        <taxon>Ditrysia</taxon>
        <taxon>Papilionoidea</taxon>
        <taxon>Nymphalidae</taxon>
        <taxon>Nymphalinae</taxon>
        <taxon>Euphydryas</taxon>
    </lineage>
</organism>
<dbReference type="EMBL" id="CAKOGL010000009">
    <property type="protein sequence ID" value="CAH2090464.1"/>
    <property type="molecule type" value="Genomic_DNA"/>
</dbReference>
<name>A0AAU9TUS6_EUPED</name>
<dbReference type="AlphaFoldDB" id="A0AAU9TUS6"/>
<accession>A0AAU9TUS6</accession>
<comment type="caution">
    <text evidence="2">The sequence shown here is derived from an EMBL/GenBank/DDBJ whole genome shotgun (WGS) entry which is preliminary data.</text>
</comment>
<dbReference type="Proteomes" id="UP001153954">
    <property type="component" value="Unassembled WGS sequence"/>
</dbReference>
<dbReference type="GO" id="GO:0003676">
    <property type="term" value="F:nucleic acid binding"/>
    <property type="evidence" value="ECO:0007669"/>
    <property type="project" value="InterPro"/>
</dbReference>
<proteinExistence type="predicted"/>
<evidence type="ECO:0000313" key="2">
    <source>
        <dbReference type="EMBL" id="CAH2090464.1"/>
    </source>
</evidence>
<dbReference type="InterPro" id="IPR004875">
    <property type="entry name" value="DDE_SF_endonuclease_dom"/>
</dbReference>
<sequence length="175" mass="19896">MQILPIHVINILLTSDLEPKLIKLKRITTSSVIYNTAFKIHYLSNTTSKLQPMDDIIKNFKSLYQKEVVRNMLDNMEEKKNSTINVLHAMRMVNKVWRNVTATTIKNCYVHCGFSSSSTEEAETEDISPPAEWNTLVSESGSFENFVTCDDRVTAETLSDDEIIDSVAQKTDTND</sequence>
<reference evidence="2" key="1">
    <citation type="submission" date="2022-03" db="EMBL/GenBank/DDBJ databases">
        <authorList>
            <person name="Tunstrom K."/>
        </authorList>
    </citation>
    <scope>NUCLEOTIDE SEQUENCE</scope>
</reference>
<evidence type="ECO:0000313" key="3">
    <source>
        <dbReference type="Proteomes" id="UP001153954"/>
    </source>
</evidence>
<gene>
    <name evidence="2" type="ORF">EEDITHA_LOCUS6419</name>
</gene>
<evidence type="ECO:0000259" key="1">
    <source>
        <dbReference type="Pfam" id="PF03184"/>
    </source>
</evidence>